<evidence type="ECO:0000313" key="2">
    <source>
        <dbReference type="EMBL" id="EKY28124.1"/>
    </source>
</evidence>
<dbReference type="STRING" id="545697.HMPREF0216_00967"/>
<proteinExistence type="predicted"/>
<dbReference type="OrthoDB" id="2067799at2"/>
<dbReference type="PATRIC" id="fig|545697.3.peg.952"/>
<feature type="transmembrane region" description="Helical" evidence="1">
    <location>
        <begin position="135"/>
        <end position="157"/>
    </location>
</feature>
<organism evidence="2 3">
    <name type="scientific">Clostridium celatum DSM 1785</name>
    <dbReference type="NCBI Taxonomy" id="545697"/>
    <lineage>
        <taxon>Bacteria</taxon>
        <taxon>Bacillati</taxon>
        <taxon>Bacillota</taxon>
        <taxon>Clostridia</taxon>
        <taxon>Eubacteriales</taxon>
        <taxon>Clostridiaceae</taxon>
        <taxon>Clostridium</taxon>
    </lineage>
</organism>
<reference evidence="2 3" key="1">
    <citation type="submission" date="2012-05" db="EMBL/GenBank/DDBJ databases">
        <authorList>
            <person name="Weinstock G."/>
            <person name="Sodergren E."/>
            <person name="Lobos E.A."/>
            <person name="Fulton L."/>
            <person name="Fulton R."/>
            <person name="Courtney L."/>
            <person name="Fronick C."/>
            <person name="O'Laughlin M."/>
            <person name="Godfrey J."/>
            <person name="Wilson R.M."/>
            <person name="Miner T."/>
            <person name="Farmer C."/>
            <person name="Delehaunty K."/>
            <person name="Cordes M."/>
            <person name="Minx P."/>
            <person name="Tomlinson C."/>
            <person name="Chen J."/>
            <person name="Wollam A."/>
            <person name="Pepin K.H."/>
            <person name="Bhonagiri V."/>
            <person name="Zhang X."/>
            <person name="Suruliraj S."/>
            <person name="Warren W."/>
            <person name="Mitreva M."/>
            <person name="Mardis E.R."/>
            <person name="Wilson R.K."/>
        </authorList>
    </citation>
    <scope>NUCLEOTIDE SEQUENCE [LARGE SCALE GENOMIC DNA]</scope>
    <source>
        <strain evidence="2 3">DSM 1785</strain>
    </source>
</reference>
<accession>L1QJD3</accession>
<dbReference type="Proteomes" id="UP000010420">
    <property type="component" value="Unassembled WGS sequence"/>
</dbReference>
<comment type="caution">
    <text evidence="2">The sequence shown here is derived from an EMBL/GenBank/DDBJ whole genome shotgun (WGS) entry which is preliminary data.</text>
</comment>
<feature type="transmembrane region" description="Helical" evidence="1">
    <location>
        <begin position="54"/>
        <end position="76"/>
    </location>
</feature>
<protein>
    <submittedName>
        <fullName evidence="2">Uncharacterized protein</fullName>
    </submittedName>
</protein>
<sequence>MSKRKPRFIKVIKRCWSEISFKDKGLILIMIILIIQCIHNLYTPDPTNTDYVTVNVMIRTSVASIFGYFLSSNFLVRNKEEESYIDEENDYKFKILNNELQEDNIRGKVETEYDEEKEITREKERYFCNKTLQNAIAIILCITIIISLIIGVNFNIIPAGADSKISQFRDLISGCIGFLLGNSSKDKK</sequence>
<keyword evidence="1" id="KW-0472">Membrane</keyword>
<keyword evidence="1" id="KW-1133">Transmembrane helix</keyword>
<evidence type="ECO:0000256" key="1">
    <source>
        <dbReference type="SAM" id="Phobius"/>
    </source>
</evidence>
<name>L1QJD3_9CLOT</name>
<gene>
    <name evidence="2" type="ORF">HMPREF0216_00967</name>
</gene>
<feature type="transmembrane region" description="Helical" evidence="1">
    <location>
        <begin position="21"/>
        <end position="42"/>
    </location>
</feature>
<keyword evidence="1" id="KW-0812">Transmembrane</keyword>
<dbReference type="RefSeq" id="WP_005211620.1">
    <property type="nucleotide sequence ID" value="NZ_KB291618.1"/>
</dbReference>
<evidence type="ECO:0000313" key="3">
    <source>
        <dbReference type="Proteomes" id="UP000010420"/>
    </source>
</evidence>
<dbReference type="EMBL" id="AMEZ01000026">
    <property type="protein sequence ID" value="EKY28124.1"/>
    <property type="molecule type" value="Genomic_DNA"/>
</dbReference>
<dbReference type="AlphaFoldDB" id="L1QJD3"/>
<keyword evidence="3" id="KW-1185">Reference proteome</keyword>
<dbReference type="HOGENOM" id="CLU_1472750_0_0_9"/>
<dbReference type="eggNOG" id="ENOG50336F7">
    <property type="taxonomic scope" value="Bacteria"/>
</dbReference>